<dbReference type="RefSeq" id="WP_245691065.1">
    <property type="nucleotide sequence ID" value="NZ_FNCN01000011.1"/>
</dbReference>
<sequence length="472" mass="50218">MINRRLWAGMGVGALLLVTACSTQPTEAQGTGQRSASPAAPAADPTRKGPTGVDEKAASPNMKLVANVPPSGALNGPEAWGTDLAFQGDYAFVGNYEGFTIFDISTPAKPSMVSQVVCPGGQNDVSISGDLLFVSVDDVRSDETCEAGLGGVPSADDWEGVRIFDVSDKARPKYLKSIATSCGSHTHSLVPGKSADTLYVYVSSPGPDRGSTTCEAPHPDVSIIEVPVKDPERASVVAAPDLFPNAKDEGVEVSGCHDITAYPEKKLAAAACFGDGVLLDISDPVKPKVLQQLRDTENFSVWHSATFNNDATKIVFSDELGGGATATCTSQTPKTKGANAIYDLKDGKLTRRGYFKMPREQTSTENCVAHNGSLLPIPGKDIMVQAWYQGGVSVWDFTDSDGPKEIAYFERGPLGRSEGMLGGSWSAYYYNGYIYSSDITKGLDVLEINDPLTDPAKKARMEEFNVQTQVGY</sequence>
<proteinExistence type="predicted"/>
<dbReference type="PROSITE" id="PS51257">
    <property type="entry name" value="PROKAR_LIPOPROTEIN"/>
    <property type="match status" value="1"/>
</dbReference>
<dbReference type="InterPro" id="IPR013211">
    <property type="entry name" value="LVIVD"/>
</dbReference>
<evidence type="ECO:0000313" key="3">
    <source>
        <dbReference type="Proteomes" id="UP000198923"/>
    </source>
</evidence>
<organism evidence="2 3">
    <name type="scientific">Sinosporangium album</name>
    <dbReference type="NCBI Taxonomy" id="504805"/>
    <lineage>
        <taxon>Bacteria</taxon>
        <taxon>Bacillati</taxon>
        <taxon>Actinomycetota</taxon>
        <taxon>Actinomycetes</taxon>
        <taxon>Streptosporangiales</taxon>
        <taxon>Streptosporangiaceae</taxon>
        <taxon>Sinosporangium</taxon>
    </lineage>
</organism>
<dbReference type="STRING" id="504805.SAMN05421505_11199"/>
<evidence type="ECO:0000313" key="2">
    <source>
        <dbReference type="EMBL" id="SDH09317.1"/>
    </source>
</evidence>
<gene>
    <name evidence="2" type="ORF">SAMN05421505_11199</name>
</gene>
<dbReference type="Pfam" id="PF08309">
    <property type="entry name" value="LVIVD"/>
    <property type="match status" value="1"/>
</dbReference>
<dbReference type="Proteomes" id="UP000198923">
    <property type="component" value="Unassembled WGS sequence"/>
</dbReference>
<evidence type="ECO:0000256" key="1">
    <source>
        <dbReference type="SAM" id="MobiDB-lite"/>
    </source>
</evidence>
<dbReference type="EMBL" id="FNCN01000011">
    <property type="protein sequence ID" value="SDH09317.1"/>
    <property type="molecule type" value="Genomic_DNA"/>
</dbReference>
<dbReference type="SUPFAM" id="SSF75011">
    <property type="entry name" value="3-carboxy-cis,cis-mucoante lactonizing enzyme"/>
    <property type="match status" value="1"/>
</dbReference>
<keyword evidence="3" id="KW-1185">Reference proteome</keyword>
<reference evidence="2 3" key="1">
    <citation type="submission" date="2016-10" db="EMBL/GenBank/DDBJ databases">
        <authorList>
            <person name="de Groot N.N."/>
        </authorList>
    </citation>
    <scope>NUCLEOTIDE SEQUENCE [LARGE SCALE GENOMIC DNA]</scope>
    <source>
        <strain evidence="2 3">CPCC 201354</strain>
    </source>
</reference>
<dbReference type="AlphaFoldDB" id="A0A1G7ZL52"/>
<protein>
    <submittedName>
        <fullName evidence="2">LVIVD repeat-containing protein</fullName>
    </submittedName>
</protein>
<name>A0A1G7ZL52_9ACTN</name>
<feature type="region of interest" description="Disordered" evidence="1">
    <location>
        <begin position="26"/>
        <end position="60"/>
    </location>
</feature>
<accession>A0A1G7ZL52</accession>